<feature type="transmembrane region" description="Helical" evidence="8">
    <location>
        <begin position="22"/>
        <end position="44"/>
    </location>
</feature>
<keyword evidence="2" id="KW-1003">Cell membrane</keyword>
<reference evidence="11" key="1">
    <citation type="submission" date="2012-01" db="EMBL/GenBank/DDBJ databases">
        <title>The Genome Sequence of Oreochromis niloticus (Nile Tilapia).</title>
        <authorList>
            <consortium name="Broad Institute Genome Assembly Team"/>
            <consortium name="Broad Institute Sequencing Platform"/>
            <person name="Di Palma F."/>
            <person name="Johnson J."/>
            <person name="Lander E.S."/>
            <person name="Lindblad-Toh K."/>
        </authorList>
    </citation>
    <scope>NUCLEOTIDE SEQUENCE [LARGE SCALE GENOMIC DNA]</scope>
</reference>
<dbReference type="InParanoid" id="A0A669DKJ1"/>
<dbReference type="Gene3D" id="1.20.1070.10">
    <property type="entry name" value="Rhodopsin 7-helix transmembrane proteins"/>
    <property type="match status" value="1"/>
</dbReference>
<dbReference type="Pfam" id="PF13853">
    <property type="entry name" value="7tm_4"/>
    <property type="match status" value="1"/>
</dbReference>
<dbReference type="Proteomes" id="UP000005207">
    <property type="component" value="Linkage group LG14"/>
</dbReference>
<evidence type="ECO:0000313" key="11">
    <source>
        <dbReference type="Proteomes" id="UP000005207"/>
    </source>
</evidence>
<keyword evidence="11" id="KW-1185">Reference proteome</keyword>
<dbReference type="GO" id="GO:0005886">
    <property type="term" value="C:plasma membrane"/>
    <property type="evidence" value="ECO:0007669"/>
    <property type="project" value="UniProtKB-SubCell"/>
</dbReference>
<protein>
    <recommendedName>
        <fullName evidence="9">G-protein coupled receptors family 1 profile domain-containing protein</fullName>
    </recommendedName>
</protein>
<keyword evidence="3" id="KW-0716">Sensory transduction</keyword>
<evidence type="ECO:0000256" key="6">
    <source>
        <dbReference type="ARBA" id="ARBA00023136"/>
    </source>
</evidence>
<keyword evidence="7" id="KW-0807">Transducer</keyword>
<evidence type="ECO:0000256" key="7">
    <source>
        <dbReference type="ARBA" id="ARBA00023224"/>
    </source>
</evidence>
<name>A0A669DKJ1_ORENI</name>
<evidence type="ECO:0000256" key="4">
    <source>
        <dbReference type="ARBA" id="ARBA00022692"/>
    </source>
</evidence>
<keyword evidence="5 8" id="KW-1133">Transmembrane helix</keyword>
<evidence type="ECO:0000256" key="1">
    <source>
        <dbReference type="ARBA" id="ARBA00004651"/>
    </source>
</evidence>
<evidence type="ECO:0000256" key="8">
    <source>
        <dbReference type="SAM" id="Phobius"/>
    </source>
</evidence>
<comment type="subcellular location">
    <subcellularLocation>
        <location evidence="1">Cell membrane</location>
        <topology evidence="1">Multi-pass membrane protein</topology>
    </subcellularLocation>
</comment>
<dbReference type="InterPro" id="IPR017452">
    <property type="entry name" value="GPCR_Rhodpsn_7TM"/>
</dbReference>
<evidence type="ECO:0000256" key="2">
    <source>
        <dbReference type="ARBA" id="ARBA00022475"/>
    </source>
</evidence>
<evidence type="ECO:0000256" key="5">
    <source>
        <dbReference type="ARBA" id="ARBA00022989"/>
    </source>
</evidence>
<dbReference type="GO" id="GO:0007186">
    <property type="term" value="P:G protein-coupled receptor signaling pathway"/>
    <property type="evidence" value="ECO:0007669"/>
    <property type="project" value="InterPro"/>
</dbReference>
<dbReference type="GO" id="GO:0004984">
    <property type="term" value="F:olfactory receptor activity"/>
    <property type="evidence" value="ECO:0007669"/>
    <property type="project" value="InterPro"/>
</dbReference>
<dbReference type="Ensembl" id="ENSONIT00000070783.1">
    <property type="protein sequence ID" value="ENSONIP00000061252.1"/>
    <property type="gene ID" value="ENSONIG00000027331.1"/>
</dbReference>
<evidence type="ECO:0000259" key="9">
    <source>
        <dbReference type="PROSITE" id="PS50262"/>
    </source>
</evidence>
<evidence type="ECO:0000313" key="10">
    <source>
        <dbReference type="Ensembl" id="ENSONIP00000061252.1"/>
    </source>
</evidence>
<feature type="transmembrane region" description="Helical" evidence="8">
    <location>
        <begin position="71"/>
        <end position="93"/>
    </location>
</feature>
<reference evidence="10" key="3">
    <citation type="submission" date="2025-09" db="UniProtKB">
        <authorList>
            <consortium name="Ensembl"/>
        </authorList>
    </citation>
    <scope>IDENTIFICATION</scope>
</reference>
<dbReference type="GeneTree" id="ENSGT00940000161454"/>
<reference evidence="10" key="2">
    <citation type="submission" date="2025-08" db="UniProtKB">
        <authorList>
            <consortium name="Ensembl"/>
        </authorList>
    </citation>
    <scope>IDENTIFICATION</scope>
</reference>
<evidence type="ECO:0000256" key="3">
    <source>
        <dbReference type="ARBA" id="ARBA00022606"/>
    </source>
</evidence>
<organism evidence="10 11">
    <name type="scientific">Oreochromis niloticus</name>
    <name type="common">Nile tilapia</name>
    <name type="synonym">Tilapia nilotica</name>
    <dbReference type="NCBI Taxonomy" id="8128"/>
    <lineage>
        <taxon>Eukaryota</taxon>
        <taxon>Metazoa</taxon>
        <taxon>Chordata</taxon>
        <taxon>Craniata</taxon>
        <taxon>Vertebrata</taxon>
        <taxon>Euteleostomi</taxon>
        <taxon>Actinopterygii</taxon>
        <taxon>Neopterygii</taxon>
        <taxon>Teleostei</taxon>
        <taxon>Neoteleostei</taxon>
        <taxon>Acanthomorphata</taxon>
        <taxon>Ovalentaria</taxon>
        <taxon>Cichlomorphae</taxon>
        <taxon>Cichliformes</taxon>
        <taxon>Cichlidae</taxon>
        <taxon>African cichlids</taxon>
        <taxon>Pseudocrenilabrinae</taxon>
        <taxon>Oreochromini</taxon>
        <taxon>Oreochromis</taxon>
    </lineage>
</organism>
<dbReference type="PANTHER" id="PTHR26453">
    <property type="entry name" value="OLFACTORY RECEPTOR"/>
    <property type="match status" value="1"/>
</dbReference>
<proteinExistence type="predicted"/>
<dbReference type="InterPro" id="IPR000725">
    <property type="entry name" value="Olfact_rcpt"/>
</dbReference>
<keyword evidence="6 8" id="KW-0472">Membrane</keyword>
<dbReference type="AlphaFoldDB" id="A0A669DKJ1"/>
<dbReference type="PROSITE" id="PS50262">
    <property type="entry name" value="G_PROTEIN_RECEP_F1_2"/>
    <property type="match status" value="1"/>
</dbReference>
<dbReference type="SUPFAM" id="SSF81321">
    <property type="entry name" value="Family A G protein-coupled receptor-like"/>
    <property type="match status" value="1"/>
</dbReference>
<sequence>FATSVMDLLFAISLTTFCFERCFLFLSFYFSNYILKLIVIQYFLNMSLQNNASIKLTHFIIGGFDTVKRPVALGVVMLIAYLLAVTGSLVNIIFIVSDKQLHKPMYLLICNLAVVDILYTSSSTPTMIQVLLAGVNTISYVECLIQMCVFQLGGIMERFTLTIMCDSMCSLSSNIVNGVK</sequence>
<feature type="domain" description="G-protein coupled receptors family 1 profile" evidence="9">
    <location>
        <begin position="87"/>
        <end position="164"/>
    </location>
</feature>
<accession>A0A669DKJ1</accession>
<dbReference type="OMA" id="FSLTIME"/>
<keyword evidence="4 8" id="KW-0812">Transmembrane</keyword>